<feature type="domain" description="Integrase catalytic" evidence="1">
    <location>
        <begin position="5"/>
        <end position="165"/>
    </location>
</feature>
<dbReference type="PANTHER" id="PTHR37984">
    <property type="entry name" value="PROTEIN CBG26694"/>
    <property type="match status" value="1"/>
</dbReference>
<dbReference type="Proteomes" id="UP001075354">
    <property type="component" value="Chromosome 9"/>
</dbReference>
<dbReference type="SUPFAM" id="SSF53098">
    <property type="entry name" value="Ribonuclease H-like"/>
    <property type="match status" value="1"/>
</dbReference>
<accession>A0AAV7XIQ6</accession>
<dbReference type="EMBL" id="JAPTSV010000009">
    <property type="protein sequence ID" value="KAJ1524584.1"/>
    <property type="molecule type" value="Genomic_DNA"/>
</dbReference>
<protein>
    <recommendedName>
        <fullName evidence="1">Integrase catalytic domain-containing protein</fullName>
    </recommendedName>
</protein>
<sequence>MKVFREGMLFGRYHVDFLGPLQPSRPEGYRHVMVIVEAFSSWPEAIPLRAIQAPEVAQALVTQVFSRPGAPYSIVSDQGTTFESQLFKEVLAIYKVHKGRISGGKPSSNGKVENYIRSLTGQIAVLAGEQPDNWPDLISHILLAYGAAVSTVTGFSPYEILFGRQMRVPQDVVHGIPPTGFPGADGLQRYPAQLTDRLDKIHRLVQSNTQSAATRMKSHHDKFSTLTYFKHGDMVSLYNRRRWVGKTTKLYAAWEGPYVILDLLNDCIARIEEVRPVVVSPRRSRPQSPKRLIVHVDRLAAVGSHLVDQNGQWLSFHST</sequence>
<dbReference type="Gene3D" id="3.30.420.10">
    <property type="entry name" value="Ribonuclease H-like superfamily/Ribonuclease H"/>
    <property type="match status" value="1"/>
</dbReference>
<proteinExistence type="predicted"/>
<dbReference type="Pfam" id="PF00665">
    <property type="entry name" value="rve"/>
    <property type="match status" value="1"/>
</dbReference>
<dbReference type="InterPro" id="IPR001584">
    <property type="entry name" value="Integrase_cat-core"/>
</dbReference>
<name>A0AAV7XIQ6_9NEOP</name>
<dbReference type="GO" id="GO:0015074">
    <property type="term" value="P:DNA integration"/>
    <property type="evidence" value="ECO:0007669"/>
    <property type="project" value="InterPro"/>
</dbReference>
<comment type="caution">
    <text evidence="2">The sequence shown here is derived from an EMBL/GenBank/DDBJ whole genome shotgun (WGS) entry which is preliminary data.</text>
</comment>
<evidence type="ECO:0000313" key="3">
    <source>
        <dbReference type="Proteomes" id="UP001075354"/>
    </source>
</evidence>
<dbReference type="InterPro" id="IPR050951">
    <property type="entry name" value="Retrovirus_Pol_polyprotein"/>
</dbReference>
<dbReference type="InterPro" id="IPR036397">
    <property type="entry name" value="RNaseH_sf"/>
</dbReference>
<gene>
    <name evidence="2" type="ORF">ONE63_011070</name>
</gene>
<evidence type="ECO:0000259" key="1">
    <source>
        <dbReference type="PROSITE" id="PS50994"/>
    </source>
</evidence>
<dbReference type="GO" id="GO:0003676">
    <property type="term" value="F:nucleic acid binding"/>
    <property type="evidence" value="ECO:0007669"/>
    <property type="project" value="InterPro"/>
</dbReference>
<dbReference type="AlphaFoldDB" id="A0AAV7XIQ6"/>
<dbReference type="InterPro" id="IPR012337">
    <property type="entry name" value="RNaseH-like_sf"/>
</dbReference>
<evidence type="ECO:0000313" key="2">
    <source>
        <dbReference type="EMBL" id="KAJ1524584.1"/>
    </source>
</evidence>
<dbReference type="PROSITE" id="PS50994">
    <property type="entry name" value="INTEGRASE"/>
    <property type="match status" value="1"/>
</dbReference>
<keyword evidence="3" id="KW-1185">Reference proteome</keyword>
<dbReference type="PANTHER" id="PTHR37984:SF5">
    <property type="entry name" value="PROTEIN NYNRIN-LIKE"/>
    <property type="match status" value="1"/>
</dbReference>
<reference evidence="2" key="1">
    <citation type="submission" date="2022-12" db="EMBL/GenBank/DDBJ databases">
        <title>Chromosome-level genome assembly of the bean flower thrips Megalurothrips usitatus.</title>
        <authorList>
            <person name="Ma L."/>
            <person name="Liu Q."/>
            <person name="Li H."/>
            <person name="Cai W."/>
        </authorList>
    </citation>
    <scope>NUCLEOTIDE SEQUENCE</scope>
    <source>
        <strain evidence="2">Cailab_2022a</strain>
    </source>
</reference>
<dbReference type="FunFam" id="3.30.420.10:FF:000032">
    <property type="entry name" value="Retrovirus-related Pol polyprotein from transposon 297-like Protein"/>
    <property type="match status" value="1"/>
</dbReference>
<organism evidence="2 3">
    <name type="scientific">Megalurothrips usitatus</name>
    <name type="common">bean blossom thrips</name>
    <dbReference type="NCBI Taxonomy" id="439358"/>
    <lineage>
        <taxon>Eukaryota</taxon>
        <taxon>Metazoa</taxon>
        <taxon>Ecdysozoa</taxon>
        <taxon>Arthropoda</taxon>
        <taxon>Hexapoda</taxon>
        <taxon>Insecta</taxon>
        <taxon>Pterygota</taxon>
        <taxon>Neoptera</taxon>
        <taxon>Paraneoptera</taxon>
        <taxon>Thysanoptera</taxon>
        <taxon>Terebrantia</taxon>
        <taxon>Thripoidea</taxon>
        <taxon>Thripidae</taxon>
        <taxon>Megalurothrips</taxon>
    </lineage>
</organism>